<dbReference type="InParanoid" id="A0A1X7V8T7"/>
<keyword evidence="1" id="KW-0175">Coiled coil</keyword>
<accession>A0A1X7V8T7</accession>
<reference evidence="2" key="1">
    <citation type="submission" date="2017-05" db="UniProtKB">
        <authorList>
            <consortium name="EnsemblMetazoa"/>
        </authorList>
    </citation>
    <scope>IDENTIFICATION</scope>
</reference>
<dbReference type="EnsemblMetazoa" id="Aqu2.1.36189_001">
    <property type="protein sequence ID" value="Aqu2.1.36189_001"/>
    <property type="gene ID" value="Aqu2.1.36189"/>
</dbReference>
<feature type="coiled-coil region" evidence="1">
    <location>
        <begin position="19"/>
        <end position="78"/>
    </location>
</feature>
<evidence type="ECO:0000256" key="1">
    <source>
        <dbReference type="SAM" id="Coils"/>
    </source>
</evidence>
<sequence>IKLKEIEKDQAKDSQRSELERYKITAQIEKTKAENLAKEEQYKAEQAKYKVEQAKYKAEEAKHMADVEQAKYKAEEAKYVADAEKYQLICRIAEGKMSPEVRRLLNLIMSSEASKVSDDRPELYDNGNFDCYDTLASETIPEGY</sequence>
<evidence type="ECO:0000313" key="2">
    <source>
        <dbReference type="EnsemblMetazoa" id="Aqu2.1.36189_001"/>
    </source>
</evidence>
<dbReference type="AlphaFoldDB" id="A0A1X7V8T7"/>
<organism evidence="2">
    <name type="scientific">Amphimedon queenslandica</name>
    <name type="common">Sponge</name>
    <dbReference type="NCBI Taxonomy" id="400682"/>
    <lineage>
        <taxon>Eukaryota</taxon>
        <taxon>Metazoa</taxon>
        <taxon>Porifera</taxon>
        <taxon>Demospongiae</taxon>
        <taxon>Heteroscleromorpha</taxon>
        <taxon>Haplosclerida</taxon>
        <taxon>Niphatidae</taxon>
        <taxon>Amphimedon</taxon>
    </lineage>
</organism>
<protein>
    <submittedName>
        <fullName evidence="2">Uncharacterized protein</fullName>
    </submittedName>
</protein>
<name>A0A1X7V8T7_AMPQE</name>
<proteinExistence type="predicted"/>